<dbReference type="Proteomes" id="UP000334340">
    <property type="component" value="Unassembled WGS sequence"/>
</dbReference>
<evidence type="ECO:0000313" key="3">
    <source>
        <dbReference type="Proteomes" id="UP000334340"/>
    </source>
</evidence>
<keyword evidence="1" id="KW-0472">Membrane</keyword>
<reference evidence="2 3" key="1">
    <citation type="submission" date="2019-07" db="EMBL/GenBank/DDBJ databases">
        <authorList>
            <person name="Cremers G."/>
        </authorList>
    </citation>
    <scope>NUCLEOTIDE SEQUENCE [LARGE SCALE GENOMIC DNA]</scope>
</reference>
<feature type="transmembrane region" description="Helical" evidence="1">
    <location>
        <begin position="14"/>
        <end position="35"/>
    </location>
</feature>
<gene>
    <name evidence="2" type="ORF">MELA_00205</name>
</gene>
<accession>A0A564ZG51</accession>
<name>A0A564ZG51_9BACT</name>
<sequence length="55" mass="6318">MENVLAIATQPDNIPIIGMLVLTLVCLGSAMKQAFRHDRLIKKGQKDRIFEEMYR</sequence>
<evidence type="ECO:0000256" key="1">
    <source>
        <dbReference type="SAM" id="Phobius"/>
    </source>
</evidence>
<protein>
    <submittedName>
        <fullName evidence="2">Uncharacterized protein</fullName>
    </submittedName>
</protein>
<dbReference type="EMBL" id="CABIKM010000003">
    <property type="protein sequence ID" value="VUZ83847.1"/>
    <property type="molecule type" value="Genomic_DNA"/>
</dbReference>
<dbReference type="AlphaFoldDB" id="A0A564ZG51"/>
<evidence type="ECO:0000313" key="2">
    <source>
        <dbReference type="EMBL" id="VUZ83847.1"/>
    </source>
</evidence>
<proteinExistence type="predicted"/>
<keyword evidence="1" id="KW-1133">Transmembrane helix</keyword>
<keyword evidence="1" id="KW-0812">Transmembrane</keyword>
<keyword evidence="3" id="KW-1185">Reference proteome</keyword>
<organism evidence="2 3">
    <name type="scientific">Candidatus Methylomirabilis lanthanidiphila</name>
    <dbReference type="NCBI Taxonomy" id="2211376"/>
    <lineage>
        <taxon>Bacteria</taxon>
        <taxon>Candidatus Methylomirabilota</taxon>
        <taxon>Candidatus Methylomirabilia</taxon>
        <taxon>Candidatus Methylomirabilales</taxon>
        <taxon>Candidatus Methylomirabilaceae</taxon>
        <taxon>Candidatus Methylomirabilis</taxon>
    </lineage>
</organism>